<keyword evidence="3 8" id="KW-0547">Nucleotide-binding</keyword>
<dbReference type="GO" id="GO:0036431">
    <property type="term" value="F:dCMP kinase activity"/>
    <property type="evidence" value="ECO:0007669"/>
    <property type="project" value="InterPro"/>
</dbReference>
<dbReference type="Pfam" id="PF02224">
    <property type="entry name" value="Cytidylate_kin"/>
    <property type="match status" value="1"/>
</dbReference>
<dbReference type="Proteomes" id="UP000053370">
    <property type="component" value="Unassembled WGS sequence"/>
</dbReference>
<dbReference type="NCBIfam" id="TIGR00017">
    <property type="entry name" value="cmk"/>
    <property type="match status" value="1"/>
</dbReference>
<organism evidence="10">
    <name type="scientific">Flexilinea flocculi</name>
    <dbReference type="NCBI Taxonomy" id="1678840"/>
    <lineage>
        <taxon>Bacteria</taxon>
        <taxon>Bacillati</taxon>
        <taxon>Chloroflexota</taxon>
        <taxon>Anaerolineae</taxon>
        <taxon>Anaerolineales</taxon>
        <taxon>Anaerolineaceae</taxon>
        <taxon>Flexilinea</taxon>
    </lineage>
</organism>
<name>A0A0S7BR98_9CHLR</name>
<dbReference type="CDD" id="cd02020">
    <property type="entry name" value="CMPK"/>
    <property type="match status" value="1"/>
</dbReference>
<dbReference type="HAMAP" id="MF_00238">
    <property type="entry name" value="Cytidyl_kinase_type1"/>
    <property type="match status" value="1"/>
</dbReference>
<evidence type="ECO:0000256" key="4">
    <source>
        <dbReference type="ARBA" id="ARBA00022777"/>
    </source>
</evidence>
<evidence type="ECO:0000256" key="7">
    <source>
        <dbReference type="ARBA" id="ARBA00048478"/>
    </source>
</evidence>
<gene>
    <name evidence="8" type="primary">cmk</name>
    <name evidence="10" type="ORF">ATC1_13820</name>
</gene>
<dbReference type="SUPFAM" id="SSF52540">
    <property type="entry name" value="P-loop containing nucleoside triphosphate hydrolases"/>
    <property type="match status" value="1"/>
</dbReference>
<proteinExistence type="inferred from homology"/>
<dbReference type="Gene3D" id="3.40.50.300">
    <property type="entry name" value="P-loop containing nucleotide triphosphate hydrolases"/>
    <property type="match status" value="1"/>
</dbReference>
<feature type="domain" description="Cytidylate kinase" evidence="9">
    <location>
        <begin position="7"/>
        <end position="222"/>
    </location>
</feature>
<evidence type="ECO:0000256" key="8">
    <source>
        <dbReference type="HAMAP-Rule" id="MF_00238"/>
    </source>
</evidence>
<comment type="catalytic activity">
    <reaction evidence="6 8">
        <text>dCMP + ATP = dCDP + ADP</text>
        <dbReference type="Rhea" id="RHEA:25094"/>
        <dbReference type="ChEBI" id="CHEBI:30616"/>
        <dbReference type="ChEBI" id="CHEBI:57566"/>
        <dbReference type="ChEBI" id="CHEBI:58593"/>
        <dbReference type="ChEBI" id="CHEBI:456216"/>
        <dbReference type="EC" id="2.7.4.25"/>
    </reaction>
</comment>
<dbReference type="InterPro" id="IPR003136">
    <property type="entry name" value="Cytidylate_kin"/>
</dbReference>
<keyword evidence="11" id="KW-1185">Reference proteome</keyword>
<dbReference type="STRING" id="1678840.ATC1_13820"/>
<protein>
    <recommendedName>
        <fullName evidence="8">Cytidylate kinase</fullName>
        <shortName evidence="8">CK</shortName>
        <ecNumber evidence="8">2.7.4.25</ecNumber>
    </recommendedName>
    <alternativeName>
        <fullName evidence="8">Cytidine monophosphate kinase</fullName>
        <shortName evidence="8">CMP kinase</shortName>
    </alternativeName>
</protein>
<dbReference type="AlphaFoldDB" id="A0A0S7BR98"/>
<evidence type="ECO:0000313" key="10">
    <source>
        <dbReference type="EMBL" id="GAP40839.1"/>
    </source>
</evidence>
<comment type="catalytic activity">
    <reaction evidence="7 8">
        <text>CMP + ATP = CDP + ADP</text>
        <dbReference type="Rhea" id="RHEA:11600"/>
        <dbReference type="ChEBI" id="CHEBI:30616"/>
        <dbReference type="ChEBI" id="CHEBI:58069"/>
        <dbReference type="ChEBI" id="CHEBI:60377"/>
        <dbReference type="ChEBI" id="CHEBI:456216"/>
        <dbReference type="EC" id="2.7.4.25"/>
    </reaction>
</comment>
<evidence type="ECO:0000256" key="1">
    <source>
        <dbReference type="ARBA" id="ARBA00009427"/>
    </source>
</evidence>
<dbReference type="GO" id="GO:0005524">
    <property type="term" value="F:ATP binding"/>
    <property type="evidence" value="ECO:0007669"/>
    <property type="project" value="UniProtKB-UniRule"/>
</dbReference>
<dbReference type="OrthoDB" id="9807434at2"/>
<keyword evidence="4 8" id="KW-0418">Kinase</keyword>
<dbReference type="InterPro" id="IPR027417">
    <property type="entry name" value="P-loop_NTPase"/>
</dbReference>
<dbReference type="PATRIC" id="fig|1678840.3.peg.2200"/>
<dbReference type="GO" id="GO:0006220">
    <property type="term" value="P:pyrimidine nucleotide metabolic process"/>
    <property type="evidence" value="ECO:0007669"/>
    <property type="project" value="UniProtKB-UniRule"/>
</dbReference>
<dbReference type="GO" id="GO:0005737">
    <property type="term" value="C:cytoplasm"/>
    <property type="evidence" value="ECO:0007669"/>
    <property type="project" value="UniProtKB-SubCell"/>
</dbReference>
<comment type="similarity">
    <text evidence="1 8">Belongs to the cytidylate kinase family. Type 1 subfamily.</text>
</comment>
<dbReference type="EMBL" id="DF968181">
    <property type="protein sequence ID" value="GAP40839.1"/>
    <property type="molecule type" value="Genomic_DNA"/>
</dbReference>
<dbReference type="EC" id="2.7.4.25" evidence="8"/>
<dbReference type="GO" id="GO:0036430">
    <property type="term" value="F:CMP kinase activity"/>
    <property type="evidence" value="ECO:0007669"/>
    <property type="project" value="RHEA"/>
</dbReference>
<dbReference type="InterPro" id="IPR011994">
    <property type="entry name" value="Cytidylate_kinase_dom"/>
</dbReference>
<evidence type="ECO:0000256" key="5">
    <source>
        <dbReference type="ARBA" id="ARBA00022840"/>
    </source>
</evidence>
<evidence type="ECO:0000313" key="11">
    <source>
        <dbReference type="Proteomes" id="UP000053370"/>
    </source>
</evidence>
<reference evidence="10" key="1">
    <citation type="journal article" date="2015" name="Genome Announc.">
        <title>Draft Genome Sequence of Anaerolineae Strain TC1, a Novel Isolate from a Methanogenic Wastewater Treatment System.</title>
        <authorList>
            <person name="Matsuura N."/>
            <person name="Tourlousse D.M."/>
            <person name="Sun L."/>
            <person name="Toyonaga M."/>
            <person name="Kuroda K."/>
            <person name="Ohashi A."/>
            <person name="Cruz R."/>
            <person name="Yamaguchi T."/>
            <person name="Sekiguchi Y."/>
        </authorList>
    </citation>
    <scope>NUCLEOTIDE SEQUENCE [LARGE SCALE GENOMIC DNA]</scope>
    <source>
        <strain evidence="10">TC1</strain>
    </source>
</reference>
<sequence length="225" mass="25216">MRKPQQIAIDGPAASGKTSVGKLLAKKLDYLFFDTGVMYRLATYVALQKLGSVEDEDQVTRITKEMDIALRVNPENDETEVLLCGEPVNESIRSSQVDKNVSIVASYPGVRQTLTEQQRKIGLLGNVVMVGRDIGTVVMPDAALKIYLLASPEKRAERRYQENLRKGIPSDFHEILMDIMKRDEIDSTRVLAPLKAAEDAILIDTDYINQEQVVERILSIIEQPE</sequence>
<feature type="binding site" evidence="8">
    <location>
        <begin position="11"/>
        <end position="19"/>
    </location>
    <ligand>
        <name>ATP</name>
        <dbReference type="ChEBI" id="CHEBI:30616"/>
    </ligand>
</feature>
<keyword evidence="5 8" id="KW-0067">ATP-binding</keyword>
<keyword evidence="2 8" id="KW-0808">Transferase</keyword>
<evidence type="ECO:0000256" key="2">
    <source>
        <dbReference type="ARBA" id="ARBA00022679"/>
    </source>
</evidence>
<keyword evidence="8" id="KW-0963">Cytoplasm</keyword>
<evidence type="ECO:0000256" key="6">
    <source>
        <dbReference type="ARBA" id="ARBA00047615"/>
    </source>
</evidence>
<dbReference type="RefSeq" id="WP_062280844.1">
    <property type="nucleotide sequence ID" value="NZ_DF968181.1"/>
</dbReference>
<evidence type="ECO:0000259" key="9">
    <source>
        <dbReference type="Pfam" id="PF02224"/>
    </source>
</evidence>
<accession>A0A0S7BR98</accession>
<comment type="subcellular location">
    <subcellularLocation>
        <location evidence="8">Cytoplasm</location>
    </subcellularLocation>
</comment>
<evidence type="ECO:0000256" key="3">
    <source>
        <dbReference type="ARBA" id="ARBA00022741"/>
    </source>
</evidence>